<keyword evidence="3" id="KW-0449">Lipoprotein</keyword>
<evidence type="ECO:0000256" key="1">
    <source>
        <dbReference type="SAM" id="MobiDB-lite"/>
    </source>
</evidence>
<dbReference type="Proteomes" id="UP000619486">
    <property type="component" value="Unassembled WGS sequence"/>
</dbReference>
<keyword evidence="2" id="KW-0732">Signal</keyword>
<keyword evidence="4" id="KW-1185">Reference proteome</keyword>
<dbReference type="PROSITE" id="PS51257">
    <property type="entry name" value="PROKAR_LIPOPROTEIN"/>
    <property type="match status" value="1"/>
</dbReference>
<proteinExistence type="predicted"/>
<dbReference type="RefSeq" id="WP_019888963.1">
    <property type="nucleotide sequence ID" value="NZ_BMQQ01000031.1"/>
</dbReference>
<reference evidence="3" key="1">
    <citation type="journal article" date="2014" name="Int. J. Syst. Evol. Microbiol.">
        <title>Complete genome sequence of Corynebacterium casei LMG S-19264T (=DSM 44701T), isolated from a smear-ripened cheese.</title>
        <authorList>
            <consortium name="US DOE Joint Genome Institute (JGI-PGF)"/>
            <person name="Walter F."/>
            <person name="Albersmeier A."/>
            <person name="Kalinowski J."/>
            <person name="Ruckert C."/>
        </authorList>
    </citation>
    <scope>NUCLEOTIDE SEQUENCE</scope>
    <source>
        <strain evidence="3">JCM 3172</strain>
    </source>
</reference>
<sequence>MIARRVRRGALALAGAAVCAAVATGCGIRTTSVPVDAGAAPSRVPCSLSGKEVVTQSRPGVPVRIHLVCGSQLEVVERTTPVGEEQADKSARGRLGLAQVLIDELRAEPSDTEQEAGFTSSVKGSLTVSPGRKGDPAGTLRLSRQPEDLPPAALSQIVCTLAESTVVTVRGTVVLGGPGDYAPHGYACTPALKESPESAAPMVSVSPSAAP</sequence>
<gene>
    <name evidence="3" type="ORF">GCM10014713_58900</name>
</gene>
<evidence type="ECO:0000256" key="2">
    <source>
        <dbReference type="SAM" id="SignalP"/>
    </source>
</evidence>
<dbReference type="AlphaFoldDB" id="A0A918LVB1"/>
<evidence type="ECO:0000313" key="4">
    <source>
        <dbReference type="Proteomes" id="UP000619486"/>
    </source>
</evidence>
<feature type="chain" id="PRO_5039497715" evidence="2">
    <location>
        <begin position="24"/>
        <end position="211"/>
    </location>
</feature>
<name>A0A918LVB1_9ACTN</name>
<feature type="signal peptide" evidence="2">
    <location>
        <begin position="1"/>
        <end position="23"/>
    </location>
</feature>
<organism evidence="3 4">
    <name type="scientific">Streptomyces purpureus</name>
    <dbReference type="NCBI Taxonomy" id="1951"/>
    <lineage>
        <taxon>Bacteria</taxon>
        <taxon>Bacillati</taxon>
        <taxon>Actinomycetota</taxon>
        <taxon>Actinomycetes</taxon>
        <taxon>Kitasatosporales</taxon>
        <taxon>Streptomycetaceae</taxon>
        <taxon>Streptomyces</taxon>
    </lineage>
</organism>
<accession>A0A918LVB1</accession>
<evidence type="ECO:0000313" key="3">
    <source>
        <dbReference type="EMBL" id="GGT57494.1"/>
    </source>
</evidence>
<feature type="compositionally biased region" description="Polar residues" evidence="1">
    <location>
        <begin position="117"/>
        <end position="128"/>
    </location>
</feature>
<feature type="region of interest" description="Disordered" evidence="1">
    <location>
        <begin position="109"/>
        <end position="146"/>
    </location>
</feature>
<comment type="caution">
    <text evidence="3">The sequence shown here is derived from an EMBL/GenBank/DDBJ whole genome shotgun (WGS) entry which is preliminary data.</text>
</comment>
<reference evidence="3" key="2">
    <citation type="submission" date="2020-09" db="EMBL/GenBank/DDBJ databases">
        <authorList>
            <person name="Sun Q."/>
            <person name="Ohkuma M."/>
        </authorList>
    </citation>
    <scope>NUCLEOTIDE SEQUENCE</scope>
    <source>
        <strain evidence="3">JCM 3172</strain>
    </source>
</reference>
<dbReference type="EMBL" id="BMQQ01000031">
    <property type="protein sequence ID" value="GGT57494.1"/>
    <property type="molecule type" value="Genomic_DNA"/>
</dbReference>
<protein>
    <submittedName>
        <fullName evidence="3">Lipoprotein</fullName>
    </submittedName>
</protein>